<feature type="transmembrane region" description="Helical" evidence="7">
    <location>
        <begin position="95"/>
        <end position="118"/>
    </location>
</feature>
<dbReference type="CDD" id="cd06261">
    <property type="entry name" value="TM_PBP2"/>
    <property type="match status" value="1"/>
</dbReference>
<feature type="transmembrane region" description="Helical" evidence="7">
    <location>
        <begin position="29"/>
        <end position="51"/>
    </location>
</feature>
<dbReference type="GO" id="GO:0055085">
    <property type="term" value="P:transmembrane transport"/>
    <property type="evidence" value="ECO:0007669"/>
    <property type="project" value="InterPro"/>
</dbReference>
<dbReference type="Pfam" id="PF00528">
    <property type="entry name" value="BPD_transp_1"/>
    <property type="match status" value="1"/>
</dbReference>
<dbReference type="Pfam" id="PF12911">
    <property type="entry name" value="OppC_N"/>
    <property type="match status" value="1"/>
</dbReference>
<dbReference type="RefSeq" id="WP_127200312.1">
    <property type="nucleotide sequence ID" value="NZ_RZNX01000008.1"/>
</dbReference>
<accession>A0A433X4H1</accession>
<name>A0A433X4H1_9BACL</name>
<feature type="transmembrane region" description="Helical" evidence="7">
    <location>
        <begin position="130"/>
        <end position="148"/>
    </location>
</feature>
<comment type="similarity">
    <text evidence="7">Belongs to the binding-protein-dependent transport system permease family.</text>
</comment>
<keyword evidence="5 7" id="KW-1133">Transmembrane helix</keyword>
<protein>
    <submittedName>
        <fullName evidence="9">ABC transporter permease</fullName>
    </submittedName>
</protein>
<feature type="domain" description="ABC transmembrane type-1" evidence="8">
    <location>
        <begin position="91"/>
        <end position="280"/>
    </location>
</feature>
<dbReference type="InterPro" id="IPR025966">
    <property type="entry name" value="OppC_N"/>
</dbReference>
<comment type="caution">
    <text evidence="9">The sequence shown here is derived from an EMBL/GenBank/DDBJ whole genome shotgun (WGS) entry which is preliminary data.</text>
</comment>
<sequence>MKEATALKPIRKITWKASVSLRRISASSVFLYAACLVVIFMTACAIAPQWIAPYSPEVMDPNQLLQPPGAVHLLGTDYFGRDVFSLVVYGARDSLLIGVASVLVGGGLGGVIGALSGYIGGWVDVIVMRLIEILMSIPGILLALAIAAAVGPSLFNIVLAVSAGVIPNYARVMRSQVLTVKNKPYVLASRSIGSSELSIFLKHVLPNSLSPFLVMATVGIGSSILTSSGLSFLGLGVIKEIPDWGTVLSQGRGYLTVAWWICTFPGAAIALFVLSVNVIGDRVRDTLDPRKSGD</sequence>
<dbReference type="AlphaFoldDB" id="A0A433X4H1"/>
<comment type="subcellular location">
    <subcellularLocation>
        <location evidence="1 7">Cell membrane</location>
        <topology evidence="1 7">Multi-pass membrane protein</topology>
    </subcellularLocation>
</comment>
<evidence type="ECO:0000256" key="1">
    <source>
        <dbReference type="ARBA" id="ARBA00004651"/>
    </source>
</evidence>
<dbReference type="EMBL" id="RZNX01000008">
    <property type="protein sequence ID" value="RUT28964.1"/>
    <property type="molecule type" value="Genomic_DNA"/>
</dbReference>
<feature type="transmembrane region" description="Helical" evidence="7">
    <location>
        <begin position="154"/>
        <end position="172"/>
    </location>
</feature>
<dbReference type="InterPro" id="IPR000515">
    <property type="entry name" value="MetI-like"/>
</dbReference>
<evidence type="ECO:0000256" key="2">
    <source>
        <dbReference type="ARBA" id="ARBA00022448"/>
    </source>
</evidence>
<dbReference type="InterPro" id="IPR035906">
    <property type="entry name" value="MetI-like_sf"/>
</dbReference>
<dbReference type="OrthoDB" id="9797472at2"/>
<organism evidence="9 10">
    <name type="scientific">Paenibacillus zeisoli</name>
    <dbReference type="NCBI Taxonomy" id="2496267"/>
    <lineage>
        <taxon>Bacteria</taxon>
        <taxon>Bacillati</taxon>
        <taxon>Bacillota</taxon>
        <taxon>Bacilli</taxon>
        <taxon>Bacillales</taxon>
        <taxon>Paenibacillaceae</taxon>
        <taxon>Paenibacillus</taxon>
    </lineage>
</organism>
<feature type="transmembrane region" description="Helical" evidence="7">
    <location>
        <begin position="258"/>
        <end position="280"/>
    </location>
</feature>
<keyword evidence="4 7" id="KW-0812">Transmembrane</keyword>
<dbReference type="SUPFAM" id="SSF161098">
    <property type="entry name" value="MetI-like"/>
    <property type="match status" value="1"/>
</dbReference>
<dbReference type="Gene3D" id="1.10.3720.10">
    <property type="entry name" value="MetI-like"/>
    <property type="match status" value="1"/>
</dbReference>
<gene>
    <name evidence="9" type="ORF">EJP77_16285</name>
</gene>
<dbReference type="InterPro" id="IPR050366">
    <property type="entry name" value="BP-dependent_transpt_permease"/>
</dbReference>
<evidence type="ECO:0000256" key="4">
    <source>
        <dbReference type="ARBA" id="ARBA00022692"/>
    </source>
</evidence>
<feature type="transmembrane region" description="Helical" evidence="7">
    <location>
        <begin position="212"/>
        <end position="238"/>
    </location>
</feature>
<keyword evidence="2 7" id="KW-0813">Transport</keyword>
<dbReference type="PANTHER" id="PTHR43386:SF1">
    <property type="entry name" value="D,D-DIPEPTIDE TRANSPORT SYSTEM PERMEASE PROTEIN DDPC-RELATED"/>
    <property type="match status" value="1"/>
</dbReference>
<proteinExistence type="inferred from homology"/>
<keyword evidence="3" id="KW-1003">Cell membrane</keyword>
<reference evidence="9 10" key="1">
    <citation type="submission" date="2018-12" db="EMBL/GenBank/DDBJ databases">
        <authorList>
            <person name="Sun L."/>
            <person name="Chen Z."/>
        </authorList>
    </citation>
    <scope>NUCLEOTIDE SEQUENCE [LARGE SCALE GENOMIC DNA]</scope>
    <source>
        <strain evidence="9 10">3-5-3</strain>
    </source>
</reference>
<evidence type="ECO:0000313" key="9">
    <source>
        <dbReference type="EMBL" id="RUT28964.1"/>
    </source>
</evidence>
<evidence type="ECO:0000256" key="3">
    <source>
        <dbReference type="ARBA" id="ARBA00022475"/>
    </source>
</evidence>
<evidence type="ECO:0000256" key="5">
    <source>
        <dbReference type="ARBA" id="ARBA00022989"/>
    </source>
</evidence>
<evidence type="ECO:0000259" key="8">
    <source>
        <dbReference type="PROSITE" id="PS50928"/>
    </source>
</evidence>
<dbReference type="Proteomes" id="UP000272464">
    <property type="component" value="Unassembled WGS sequence"/>
</dbReference>
<dbReference type="PROSITE" id="PS50928">
    <property type="entry name" value="ABC_TM1"/>
    <property type="match status" value="1"/>
</dbReference>
<keyword evidence="6 7" id="KW-0472">Membrane</keyword>
<evidence type="ECO:0000313" key="10">
    <source>
        <dbReference type="Proteomes" id="UP000272464"/>
    </source>
</evidence>
<keyword evidence="10" id="KW-1185">Reference proteome</keyword>
<evidence type="ECO:0000256" key="6">
    <source>
        <dbReference type="ARBA" id="ARBA00023136"/>
    </source>
</evidence>
<dbReference type="GO" id="GO:0005886">
    <property type="term" value="C:plasma membrane"/>
    <property type="evidence" value="ECO:0007669"/>
    <property type="project" value="UniProtKB-SubCell"/>
</dbReference>
<evidence type="ECO:0000256" key="7">
    <source>
        <dbReference type="RuleBase" id="RU363032"/>
    </source>
</evidence>
<dbReference type="PANTHER" id="PTHR43386">
    <property type="entry name" value="OLIGOPEPTIDE TRANSPORT SYSTEM PERMEASE PROTEIN APPC"/>
    <property type="match status" value="1"/>
</dbReference>